<protein>
    <submittedName>
        <fullName evidence="3">Predicted oxidoreductase</fullName>
    </submittedName>
</protein>
<dbReference type="EMBL" id="DF968181">
    <property type="protein sequence ID" value="GAP40087.1"/>
    <property type="molecule type" value="Genomic_DNA"/>
</dbReference>
<gene>
    <name evidence="3" type="ORF">ATC1_1352</name>
</gene>
<dbReference type="PANTHER" id="PTHR43364">
    <property type="entry name" value="NADH-SPECIFIC METHYLGLYOXAL REDUCTASE-RELATED"/>
    <property type="match status" value="1"/>
</dbReference>
<feature type="domain" description="NADP-dependent oxidoreductase" evidence="2">
    <location>
        <begin position="6"/>
        <end position="296"/>
    </location>
</feature>
<dbReference type="STRING" id="1678840.ATC1_1352"/>
<keyword evidence="1" id="KW-0560">Oxidoreductase</keyword>
<reference evidence="3" key="1">
    <citation type="journal article" date="2015" name="Genome Announc.">
        <title>Draft Genome Sequence of Anaerolineae Strain TC1, a Novel Isolate from a Methanogenic Wastewater Treatment System.</title>
        <authorList>
            <person name="Matsuura N."/>
            <person name="Tourlousse D.M."/>
            <person name="Sun L."/>
            <person name="Toyonaga M."/>
            <person name="Kuroda K."/>
            <person name="Ohashi A."/>
            <person name="Cruz R."/>
            <person name="Yamaguchi T."/>
            <person name="Sekiguchi Y."/>
        </authorList>
    </citation>
    <scope>NUCLEOTIDE SEQUENCE [LARGE SCALE GENOMIC DNA]</scope>
    <source>
        <strain evidence="3">TC1</strain>
    </source>
</reference>
<dbReference type="InterPro" id="IPR050523">
    <property type="entry name" value="AKR_Detox_Biosynth"/>
</dbReference>
<dbReference type="RefSeq" id="WP_062279092.1">
    <property type="nucleotide sequence ID" value="NZ_DF968181.1"/>
</dbReference>
<evidence type="ECO:0000313" key="3">
    <source>
        <dbReference type="EMBL" id="GAP40087.1"/>
    </source>
</evidence>
<accession>A0A0S7BPB4</accession>
<dbReference type="CDD" id="cd19093">
    <property type="entry name" value="AKR_AtPLR-like"/>
    <property type="match status" value="1"/>
</dbReference>
<sequence length="306" mass="34378">MFPDFKIGVGTWAWGDHLVWNYGSDYDETSLFDAFSQSMRDGVLFFSTSETFSDGRAEQMLGNFIGKSAAQTFISTKFAPFFWRIRRKDFIKALKDSLARLHVPAIDLYQVLPPAGLMQLPLLAECMSDAFESGLIRYAGVSNFSAVQLEKFYGYLNRFGIPLSCLETEYNLLQRDIETNGVLEMCNQLSIRVIAQSPLAMGALTGKYVSQKDLTGIRRKFMDKYFSQNLQALIRLMNHIGSEHAGMNSAQVSLNWLIQKHVIPIPGAKNADQVMQNNQAVGWSLTEDQVTQLDDLSAVILKLRSG</sequence>
<organism evidence="3">
    <name type="scientific">Flexilinea flocculi</name>
    <dbReference type="NCBI Taxonomy" id="1678840"/>
    <lineage>
        <taxon>Bacteria</taxon>
        <taxon>Bacillati</taxon>
        <taxon>Chloroflexota</taxon>
        <taxon>Anaerolineae</taxon>
        <taxon>Anaerolineales</taxon>
        <taxon>Anaerolineaceae</taxon>
        <taxon>Flexilinea</taxon>
    </lineage>
</organism>
<dbReference type="AlphaFoldDB" id="A0A0S7BPB4"/>
<evidence type="ECO:0000256" key="1">
    <source>
        <dbReference type="ARBA" id="ARBA00023002"/>
    </source>
</evidence>
<proteinExistence type="predicted"/>
<dbReference type="GO" id="GO:0016491">
    <property type="term" value="F:oxidoreductase activity"/>
    <property type="evidence" value="ECO:0007669"/>
    <property type="project" value="UniProtKB-KW"/>
</dbReference>
<dbReference type="OrthoDB" id="9773828at2"/>
<dbReference type="Proteomes" id="UP000053370">
    <property type="component" value="Unassembled WGS sequence"/>
</dbReference>
<dbReference type="InterPro" id="IPR036812">
    <property type="entry name" value="NAD(P)_OxRdtase_dom_sf"/>
</dbReference>
<dbReference type="PANTHER" id="PTHR43364:SF4">
    <property type="entry name" value="NAD(P)-LINKED OXIDOREDUCTASE SUPERFAMILY PROTEIN"/>
    <property type="match status" value="1"/>
</dbReference>
<evidence type="ECO:0000313" key="4">
    <source>
        <dbReference type="Proteomes" id="UP000053370"/>
    </source>
</evidence>
<name>A0A0S7BPB4_9CHLR</name>
<evidence type="ECO:0000259" key="2">
    <source>
        <dbReference type="Pfam" id="PF00248"/>
    </source>
</evidence>
<dbReference type="Gene3D" id="3.20.20.100">
    <property type="entry name" value="NADP-dependent oxidoreductase domain"/>
    <property type="match status" value="1"/>
</dbReference>
<dbReference type="InterPro" id="IPR023210">
    <property type="entry name" value="NADP_OxRdtase_dom"/>
</dbReference>
<dbReference type="Pfam" id="PF00248">
    <property type="entry name" value="Aldo_ket_red"/>
    <property type="match status" value="1"/>
</dbReference>
<keyword evidence="4" id="KW-1185">Reference proteome</keyword>
<dbReference type="SUPFAM" id="SSF51430">
    <property type="entry name" value="NAD(P)-linked oxidoreductase"/>
    <property type="match status" value="1"/>
</dbReference>